<reference evidence="2" key="5">
    <citation type="submission" date="2001-07" db="EMBL/GenBank/DDBJ databases">
        <authorList>
            <person name="Adachi J."/>
            <person name="Aizawa K."/>
            <person name="Akimura T."/>
            <person name="Arakawa T."/>
            <person name="Bono H."/>
            <person name="Carninci P."/>
            <person name="Fukuda S."/>
            <person name="Furuno M."/>
            <person name="Hanagaki T."/>
            <person name="Hara A."/>
            <person name="Hashizume W."/>
            <person name="Hayashida K."/>
            <person name="Hayatsu N."/>
            <person name="Hiramoto K."/>
            <person name="Hiraoka T."/>
            <person name="Hirozane T."/>
            <person name="Hori F."/>
            <person name="Imotani K."/>
            <person name="Ishii Y."/>
            <person name="Itoh M."/>
            <person name="Kagawa I."/>
            <person name="Kasukawa T."/>
            <person name="Katoh H."/>
            <person name="Kawai J."/>
            <person name="Kojima Y."/>
            <person name="Kondo S."/>
            <person name="Konno H."/>
            <person name="Kouda M."/>
            <person name="Koya S."/>
            <person name="Kurihara C."/>
            <person name="Matsuyama T."/>
            <person name="Miyazaki A."/>
            <person name="Murata M."/>
            <person name="Nakamura M."/>
            <person name="Nishi K."/>
            <person name="Nomura K."/>
            <person name="Numazaki R."/>
            <person name="Ohno M."/>
            <person name="Ohsato N."/>
            <person name="Okazaki Y."/>
            <person name="Saito R."/>
            <person name="Saitoh H."/>
            <person name="Sakai C."/>
            <person name="Sakai K."/>
            <person name="Sakazume N."/>
            <person name="Sano H."/>
            <person name="Sasaki D."/>
            <person name="Shibata K."/>
            <person name="Shinagawa A."/>
            <person name="Shiraki T."/>
            <person name="Sogabe Y."/>
            <person name="Tagami M."/>
            <person name="Tagawa A."/>
            <person name="Takahashi F."/>
            <person name="Takaku-Akahira S."/>
            <person name="Takeda Y."/>
            <person name="Tanaka T."/>
            <person name="Tomaru A."/>
            <person name="Toya T."/>
            <person name="Yasunishi A."/>
            <person name="Muramatsu M."/>
            <person name="Hayashizaki Y."/>
        </authorList>
    </citation>
    <scope>NUCLEOTIDE SEQUENCE</scope>
    <source>
        <strain evidence="2">C57BL/6J</strain>
        <tissue evidence="2">Urinary bladder</tissue>
    </source>
</reference>
<reference evidence="2" key="3">
    <citation type="journal article" date="2000" name="Genome Res.">
        <title>RIKEN integrated sequence analysis (RISA) system--384-format sequencing pipeline with 384 multicapillary sequencer.</title>
        <authorList>
            <person name="Shibata K."/>
            <person name="Itoh M."/>
            <person name="Aizawa K."/>
            <person name="Nagaoka S."/>
            <person name="Sasaki N."/>
            <person name="Carninci P."/>
            <person name="Konno H."/>
            <person name="Akiyama J."/>
            <person name="Nishi K."/>
            <person name="Kitsunai T."/>
            <person name="Tashiro H."/>
            <person name="Itoh M."/>
            <person name="Sumi N."/>
            <person name="Ishii Y."/>
            <person name="Nakamura S."/>
            <person name="Hazama M."/>
            <person name="Nishine T."/>
            <person name="Harada A."/>
            <person name="Yamamoto R."/>
            <person name="Matsumoto H."/>
            <person name="Sakaguchi S."/>
            <person name="Ikegami T."/>
            <person name="Kashiwagi K."/>
            <person name="Fujiwake S."/>
            <person name="Inoue K."/>
            <person name="Togawa Y."/>
            <person name="Izawa M."/>
            <person name="Ohara E."/>
            <person name="Watahiki M."/>
            <person name="Yoneda Y."/>
            <person name="Ishikawa T."/>
            <person name="Ozawa K."/>
            <person name="Tanaka T."/>
            <person name="Matsuura S."/>
            <person name="Kawai J."/>
            <person name="Okazaki Y."/>
            <person name="Muramatsu M."/>
            <person name="Inoue Y."/>
            <person name="Kira A."/>
            <person name="Hayashizaki Y."/>
        </authorList>
    </citation>
    <scope>NUCLEOTIDE SEQUENCE</scope>
    <source>
        <strain evidence="2">C57BL/6J</strain>
        <tissue evidence="2">Urinary bladder</tissue>
    </source>
</reference>
<reference evidence="2" key="4">
    <citation type="journal article" date="2001" name="Nature">
        <title>Functional annotation of a full-length mouse cDNA collection.</title>
        <authorList>
            <consortium name="The RIKEN Genome Exploration Research Group Phase II Team and the FANTOM Consortium"/>
        </authorList>
    </citation>
    <scope>NUCLEOTIDE SEQUENCE</scope>
    <source>
        <strain evidence="2">C57BL/6J</strain>
        <tissue evidence="2">Urinary bladder</tissue>
    </source>
</reference>
<evidence type="ECO:0000313" key="3">
    <source>
        <dbReference type="MGI" id="MGI:2444331"/>
    </source>
</evidence>
<reference evidence="2" key="7">
    <citation type="journal article" date="2005" name="Science">
        <title>The Transcriptional Landscape of the Mammalian Genome.</title>
        <authorList>
            <consortium name="The FANTOM Consortium"/>
            <consortium name="Riken Genome Exploration Research Group and Genome Science Group (Genome Network Project Core Group)"/>
        </authorList>
    </citation>
    <scope>NUCLEOTIDE SEQUENCE</scope>
    <source>
        <strain evidence="2">C57BL/6J</strain>
        <tissue evidence="2">Urinary bladder</tissue>
    </source>
</reference>
<gene>
    <name evidence="3" type="primary">9530020O07Rik</name>
</gene>
<organism evidence="2">
    <name type="scientific">Mus musculus</name>
    <name type="common">Mouse</name>
    <dbReference type="NCBI Taxonomy" id="10090"/>
    <lineage>
        <taxon>Eukaryota</taxon>
        <taxon>Metazoa</taxon>
        <taxon>Chordata</taxon>
        <taxon>Craniata</taxon>
        <taxon>Vertebrata</taxon>
        <taxon>Euteleostomi</taxon>
        <taxon>Mammalia</taxon>
        <taxon>Eutheria</taxon>
        <taxon>Euarchontoglires</taxon>
        <taxon>Glires</taxon>
        <taxon>Rodentia</taxon>
        <taxon>Myomorpha</taxon>
        <taxon>Muroidea</taxon>
        <taxon>Muridae</taxon>
        <taxon>Murinae</taxon>
        <taxon>Mus</taxon>
        <taxon>Mus</taxon>
    </lineage>
</organism>
<evidence type="ECO:0000313" key="2">
    <source>
        <dbReference type="EMBL" id="BAC29044.1"/>
    </source>
</evidence>
<protein>
    <submittedName>
        <fullName evidence="2">Uncharacterized protein</fullName>
    </submittedName>
</protein>
<feature type="non-terminal residue" evidence="2">
    <location>
        <position position="1"/>
    </location>
</feature>
<proteinExistence type="evidence at transcript level"/>
<name>Q8CBS8_MOUSE</name>
<feature type="compositionally biased region" description="Gly residues" evidence="1">
    <location>
        <begin position="1"/>
        <end position="10"/>
    </location>
</feature>
<feature type="region of interest" description="Disordered" evidence="1">
    <location>
        <begin position="1"/>
        <end position="43"/>
    </location>
</feature>
<reference evidence="2" key="2">
    <citation type="journal article" date="2000" name="Genome Res.">
        <title>Normalization and subtraction of cap-trapper-selected cDNAs to prepare full-length cDNA libraries for rapid discovery of new genes.</title>
        <authorList>
            <person name="Carninci P."/>
            <person name="Shibata Y."/>
            <person name="Hayatsu N."/>
            <person name="Sugahara Y."/>
            <person name="Shibata K."/>
            <person name="Itoh M."/>
            <person name="Konno H."/>
            <person name="Okazaki Y."/>
            <person name="Muramatsu M."/>
            <person name="Hayashizaki Y."/>
        </authorList>
    </citation>
    <scope>NUCLEOTIDE SEQUENCE</scope>
    <source>
        <strain evidence="2">C57BL/6J</strain>
        <tissue evidence="2">Urinary bladder</tissue>
    </source>
</reference>
<dbReference type="AGR" id="MGI:2444331"/>
<reference evidence="2" key="1">
    <citation type="journal article" date="1999" name="Methods Enzymol.">
        <title>High-efficiency full-length cDNA cloning.</title>
        <authorList>
            <person name="Carninci P."/>
            <person name="Hayashizaki Y."/>
        </authorList>
    </citation>
    <scope>NUCLEOTIDE SEQUENCE</scope>
    <source>
        <strain evidence="2">C57BL/6J</strain>
        <tissue evidence="2">Urinary bladder</tissue>
    </source>
</reference>
<dbReference type="AlphaFoldDB" id="Q8CBS8"/>
<dbReference type="MGI" id="MGI:2444331">
    <property type="gene designation" value="9530020O07Rik"/>
</dbReference>
<accession>Q8CBS8</accession>
<reference evidence="2" key="6">
    <citation type="journal article" date="2002" name="Nature">
        <title>Analysis of the mouse transcriptome based on functional annotation of 60,770 full-length cDNAs.</title>
        <authorList>
            <consortium name="The FANTOM Consortium and the RIKEN Genome Exploration Research Group Phase I and II Team"/>
        </authorList>
    </citation>
    <scope>NUCLEOTIDE SEQUENCE</scope>
    <source>
        <strain evidence="2">C57BL/6J</strain>
        <tissue evidence="2">Urinary bladder</tissue>
    </source>
</reference>
<feature type="compositionally biased region" description="Low complexity" evidence="1">
    <location>
        <begin position="24"/>
        <end position="43"/>
    </location>
</feature>
<reference evidence="2" key="8">
    <citation type="journal article" date="2005" name="Science">
        <title>Antisense Transcription in the Mammalian Transcriptome.</title>
        <authorList>
            <consortium name="RIKEN Genome Exploration Research Group and Genome Science Group (Genome Network Project Core Group) and the FANTOM Consortium"/>
        </authorList>
    </citation>
    <scope>NUCLEOTIDE SEQUENCE</scope>
    <source>
        <strain evidence="2">C57BL/6J</strain>
        <tissue evidence="2">Urinary bladder</tissue>
    </source>
</reference>
<evidence type="ECO:0000256" key="1">
    <source>
        <dbReference type="SAM" id="MobiDB-lite"/>
    </source>
</evidence>
<sequence>GGFGAGGAGAPGSRRALSCGQGAPGTRGRPTRTASRRPAASGSAAVATCSQPGFFRAQSRAPALGEACGPQQALLRGWSPPRARPCGKVKINHGREGLARLAARSGGSLVPALESHQQLPKRLCRGHVCKPSASSNLPR</sequence>
<dbReference type="EMBL" id="AK035350">
    <property type="protein sequence ID" value="BAC29044.1"/>
    <property type="molecule type" value="mRNA"/>
</dbReference>